<reference evidence="1 2" key="2">
    <citation type="journal article" date="2022" name="Mol. Ecol. Resour.">
        <title>The genomes of chicory, endive, great burdock and yacon provide insights into Asteraceae paleo-polyploidization history and plant inulin production.</title>
        <authorList>
            <person name="Fan W."/>
            <person name="Wang S."/>
            <person name="Wang H."/>
            <person name="Wang A."/>
            <person name="Jiang F."/>
            <person name="Liu H."/>
            <person name="Zhao H."/>
            <person name="Xu D."/>
            <person name="Zhang Y."/>
        </authorList>
    </citation>
    <scope>NUCLEOTIDE SEQUENCE [LARGE SCALE GENOMIC DNA]</scope>
    <source>
        <strain evidence="2">cv. Punajuju</strain>
        <tissue evidence="1">Leaves</tissue>
    </source>
</reference>
<accession>A0ACB8YZS2</accession>
<organism evidence="1 2">
    <name type="scientific">Cichorium intybus</name>
    <name type="common">Chicory</name>
    <dbReference type="NCBI Taxonomy" id="13427"/>
    <lineage>
        <taxon>Eukaryota</taxon>
        <taxon>Viridiplantae</taxon>
        <taxon>Streptophyta</taxon>
        <taxon>Embryophyta</taxon>
        <taxon>Tracheophyta</taxon>
        <taxon>Spermatophyta</taxon>
        <taxon>Magnoliopsida</taxon>
        <taxon>eudicotyledons</taxon>
        <taxon>Gunneridae</taxon>
        <taxon>Pentapetalae</taxon>
        <taxon>asterids</taxon>
        <taxon>campanulids</taxon>
        <taxon>Asterales</taxon>
        <taxon>Asteraceae</taxon>
        <taxon>Cichorioideae</taxon>
        <taxon>Cichorieae</taxon>
        <taxon>Cichoriinae</taxon>
        <taxon>Cichorium</taxon>
    </lineage>
</organism>
<sequence length="436" mass="48297">MYDVVRLLESALEYQHGAGSRLIITKQPHSHPNSVGSDTWFKLKRANLKLRLDSSDSTHNRNQSSSNDKGITNQKKSSASIRDKLFKAHKGKYDEMQPNSDAINVNPFDQGYHTTEATPKGKQAVAVQPIAIPALQVDELKEITDNFGSVSQIGEGTYGKVYYGVLRSGQVAAIKNLHSIEQTDIDFLAHVSMISRLKHNNLVELLGYCIDGDWRILAYEFASLGSLHDVLHGRRISVRGAEPRPVLSWFQRVKIAVGAAKGLEYLHENSHARIIHHNISSSNVLLFEDHVAKIADIDLVDQNQDVARTLLPTWVPGTFGYIAPEYAMTGEMTSKSDVYSYGVVLLELLTGRRPVDNNLPRAQQNLVSWATPKLREDKVNQCVDARLNGEYPLKAVAKMAAVAALCVHYKADSRPNMGIVVKALQPLLNVHGGSHN</sequence>
<gene>
    <name evidence="1" type="ORF">L2E82_48485</name>
</gene>
<reference evidence="2" key="1">
    <citation type="journal article" date="2022" name="Mol. Ecol. Resour.">
        <title>The genomes of chicory, endive, great burdock and yacon provide insights into Asteraceae palaeo-polyploidization history and plant inulin production.</title>
        <authorList>
            <person name="Fan W."/>
            <person name="Wang S."/>
            <person name="Wang H."/>
            <person name="Wang A."/>
            <person name="Jiang F."/>
            <person name="Liu H."/>
            <person name="Zhao H."/>
            <person name="Xu D."/>
            <person name="Zhang Y."/>
        </authorList>
    </citation>
    <scope>NUCLEOTIDE SEQUENCE [LARGE SCALE GENOMIC DNA]</scope>
    <source>
        <strain evidence="2">cv. Punajuju</strain>
    </source>
</reference>
<keyword evidence="2" id="KW-1185">Reference proteome</keyword>
<dbReference type="EMBL" id="CM042017">
    <property type="protein sequence ID" value="KAI3690459.1"/>
    <property type="molecule type" value="Genomic_DNA"/>
</dbReference>
<evidence type="ECO:0000313" key="1">
    <source>
        <dbReference type="EMBL" id="KAI3690459.1"/>
    </source>
</evidence>
<name>A0ACB8YZS2_CICIN</name>
<dbReference type="Proteomes" id="UP001055811">
    <property type="component" value="Linkage Group LG09"/>
</dbReference>
<comment type="caution">
    <text evidence="1">The sequence shown here is derived from an EMBL/GenBank/DDBJ whole genome shotgun (WGS) entry which is preliminary data.</text>
</comment>
<evidence type="ECO:0000313" key="2">
    <source>
        <dbReference type="Proteomes" id="UP001055811"/>
    </source>
</evidence>
<proteinExistence type="predicted"/>
<protein>
    <submittedName>
        <fullName evidence="1">Uncharacterized protein</fullName>
    </submittedName>
</protein>